<proteinExistence type="predicted"/>
<evidence type="ECO:0000256" key="4">
    <source>
        <dbReference type="ARBA" id="ARBA00023136"/>
    </source>
</evidence>
<accession>A0A1U7D056</accession>
<keyword evidence="5" id="KW-0175">Coiled coil</keyword>
<dbReference type="GO" id="GO:0005886">
    <property type="term" value="C:plasma membrane"/>
    <property type="evidence" value="ECO:0007669"/>
    <property type="project" value="InterPro"/>
</dbReference>
<feature type="transmembrane region" description="Helical" evidence="6">
    <location>
        <begin position="46"/>
        <end position="68"/>
    </location>
</feature>
<name>A0A1U7D056_9RHOB</name>
<keyword evidence="4 6" id="KW-0472">Membrane</keyword>
<keyword evidence="3 6" id="KW-1133">Transmembrane helix</keyword>
<dbReference type="AlphaFoldDB" id="A0A1U7D056"/>
<evidence type="ECO:0000313" key="8">
    <source>
        <dbReference type="EMBL" id="APX21465.1"/>
    </source>
</evidence>
<keyword evidence="9" id="KW-1185">Reference proteome</keyword>
<dbReference type="InterPro" id="IPR010445">
    <property type="entry name" value="LapA_dom"/>
</dbReference>
<evidence type="ECO:0000256" key="5">
    <source>
        <dbReference type="SAM" id="Coils"/>
    </source>
</evidence>
<evidence type="ECO:0000256" key="2">
    <source>
        <dbReference type="ARBA" id="ARBA00022692"/>
    </source>
</evidence>
<evidence type="ECO:0000256" key="6">
    <source>
        <dbReference type="SAM" id="Phobius"/>
    </source>
</evidence>
<gene>
    <name evidence="8" type="ORF">Ga0080559_TMP669</name>
</gene>
<dbReference type="EMBL" id="CP014796">
    <property type="protein sequence ID" value="APX21465.1"/>
    <property type="molecule type" value="Genomic_DNA"/>
</dbReference>
<organism evidence="8 9">
    <name type="scientific">Salipiger profundus</name>
    <dbReference type="NCBI Taxonomy" id="1229727"/>
    <lineage>
        <taxon>Bacteria</taxon>
        <taxon>Pseudomonadati</taxon>
        <taxon>Pseudomonadota</taxon>
        <taxon>Alphaproteobacteria</taxon>
        <taxon>Rhodobacterales</taxon>
        <taxon>Roseobacteraceae</taxon>
        <taxon>Salipiger</taxon>
    </lineage>
</organism>
<sequence length="116" mass="13167">MRYIRYAFLGVLAVVLVAIAMANRSMVDLQLLPDQLAALLSFQAGISVPVFLVFFAGIVAGLLIGFFWEWLREHKHRAAAAERKAELRRLERELKRTQAERDKNKDEVLAILDQSA</sequence>
<keyword evidence="1" id="KW-1003">Cell membrane</keyword>
<dbReference type="KEGG" id="tpro:Ga0080559_TMP669"/>
<dbReference type="OrthoDB" id="7689797at2"/>
<reference evidence="8 9" key="1">
    <citation type="submission" date="2016-03" db="EMBL/GenBank/DDBJ databases">
        <title>Deep-sea bacteria in the southern Pacific.</title>
        <authorList>
            <person name="Tang K."/>
        </authorList>
    </citation>
    <scope>NUCLEOTIDE SEQUENCE [LARGE SCALE GENOMIC DNA]</scope>
    <source>
        <strain evidence="8 9">JLT2016</strain>
    </source>
</reference>
<feature type="coiled-coil region" evidence="5">
    <location>
        <begin position="73"/>
        <end position="107"/>
    </location>
</feature>
<dbReference type="RefSeq" id="WP_076622110.1">
    <property type="nucleotide sequence ID" value="NZ_BMEW01000002.1"/>
</dbReference>
<feature type="domain" description="Lipopolysaccharide assembly protein A" evidence="7">
    <location>
        <begin position="23"/>
        <end position="94"/>
    </location>
</feature>
<dbReference type="Proteomes" id="UP000186559">
    <property type="component" value="Chromosome"/>
</dbReference>
<evidence type="ECO:0000313" key="9">
    <source>
        <dbReference type="Proteomes" id="UP000186559"/>
    </source>
</evidence>
<evidence type="ECO:0000256" key="1">
    <source>
        <dbReference type="ARBA" id="ARBA00022475"/>
    </source>
</evidence>
<evidence type="ECO:0000259" key="7">
    <source>
        <dbReference type="Pfam" id="PF06305"/>
    </source>
</evidence>
<keyword evidence="2 6" id="KW-0812">Transmembrane</keyword>
<evidence type="ECO:0000256" key="3">
    <source>
        <dbReference type="ARBA" id="ARBA00022989"/>
    </source>
</evidence>
<protein>
    <submittedName>
        <fullName evidence="8">Putative DUF1049 protein</fullName>
    </submittedName>
</protein>
<dbReference type="STRING" id="1229727.Ga0080559_TMP669"/>
<dbReference type="Pfam" id="PF06305">
    <property type="entry name" value="LapA_dom"/>
    <property type="match status" value="1"/>
</dbReference>